<proteinExistence type="predicted"/>
<name>A0A427AMD6_ENSVE</name>
<evidence type="ECO:0000313" key="2">
    <source>
        <dbReference type="EMBL" id="RRT77321.1"/>
    </source>
</evidence>
<dbReference type="EMBL" id="AMZH03001961">
    <property type="protein sequence ID" value="RRT77321.1"/>
    <property type="molecule type" value="Genomic_DNA"/>
</dbReference>
<reference evidence="2 3" key="1">
    <citation type="journal article" date="2014" name="Agronomy (Basel)">
        <title>A Draft Genome Sequence for Ensete ventricosum, the Drought-Tolerant Tree Against Hunger.</title>
        <authorList>
            <person name="Harrison J."/>
            <person name="Moore K.A."/>
            <person name="Paszkiewicz K."/>
            <person name="Jones T."/>
            <person name="Grant M."/>
            <person name="Ambacheew D."/>
            <person name="Muzemil S."/>
            <person name="Studholme D.J."/>
        </authorList>
    </citation>
    <scope>NUCLEOTIDE SEQUENCE [LARGE SCALE GENOMIC DNA]</scope>
</reference>
<comment type="caution">
    <text evidence="2">The sequence shown here is derived from an EMBL/GenBank/DDBJ whole genome shotgun (WGS) entry which is preliminary data.</text>
</comment>
<evidence type="ECO:0000313" key="3">
    <source>
        <dbReference type="Proteomes" id="UP000287651"/>
    </source>
</evidence>
<dbReference type="AlphaFoldDB" id="A0A427AMD6"/>
<dbReference type="Proteomes" id="UP000287651">
    <property type="component" value="Unassembled WGS sequence"/>
</dbReference>
<gene>
    <name evidence="2" type="ORF">B296_00013256</name>
</gene>
<feature type="region of interest" description="Disordered" evidence="1">
    <location>
        <begin position="59"/>
        <end position="81"/>
    </location>
</feature>
<evidence type="ECO:0000256" key="1">
    <source>
        <dbReference type="SAM" id="MobiDB-lite"/>
    </source>
</evidence>
<accession>A0A427AMD6</accession>
<organism evidence="2 3">
    <name type="scientific">Ensete ventricosum</name>
    <name type="common">Abyssinian banana</name>
    <name type="synonym">Musa ensete</name>
    <dbReference type="NCBI Taxonomy" id="4639"/>
    <lineage>
        <taxon>Eukaryota</taxon>
        <taxon>Viridiplantae</taxon>
        <taxon>Streptophyta</taxon>
        <taxon>Embryophyta</taxon>
        <taxon>Tracheophyta</taxon>
        <taxon>Spermatophyta</taxon>
        <taxon>Magnoliopsida</taxon>
        <taxon>Liliopsida</taxon>
        <taxon>Zingiberales</taxon>
        <taxon>Musaceae</taxon>
        <taxon>Ensete</taxon>
    </lineage>
</organism>
<sequence length="120" mass="13209">MRRVDGGRLDRLYVRANPGDHAEEARGWWNSGTSVRSCRWTARWRANGVGAVADKGRERWQQGDLGGRNRRSGGCSERSRGCSTLRKKTLVTLKGHEQLRATAAMAVATTAMPGATVNKK</sequence>
<protein>
    <submittedName>
        <fullName evidence="2">Uncharacterized protein</fullName>
    </submittedName>
</protein>